<proteinExistence type="predicted"/>
<comment type="caution">
    <text evidence="1">The sequence shown here is derived from an EMBL/GenBank/DDBJ whole genome shotgun (WGS) entry which is preliminary data.</text>
</comment>
<name>A0A2Z6S307_9GLOM</name>
<evidence type="ECO:0000313" key="2">
    <source>
        <dbReference type="Proteomes" id="UP000247702"/>
    </source>
</evidence>
<dbReference type="EMBL" id="BEXD01003869">
    <property type="protein sequence ID" value="GBC03082.1"/>
    <property type="molecule type" value="Genomic_DNA"/>
</dbReference>
<dbReference type="Proteomes" id="UP000247702">
    <property type="component" value="Unassembled WGS sequence"/>
</dbReference>
<protein>
    <submittedName>
        <fullName evidence="1">Uncharacterized protein</fullName>
    </submittedName>
</protein>
<evidence type="ECO:0000313" key="1">
    <source>
        <dbReference type="EMBL" id="GBC03082.1"/>
    </source>
</evidence>
<gene>
    <name evidence="1" type="ORF">RclHR1_04990005</name>
</gene>
<reference evidence="1 2" key="1">
    <citation type="submission" date="2017-11" db="EMBL/GenBank/DDBJ databases">
        <title>The genome of Rhizophagus clarus HR1 reveals common genetic basis of auxotrophy among arbuscular mycorrhizal fungi.</title>
        <authorList>
            <person name="Kobayashi Y."/>
        </authorList>
    </citation>
    <scope>NUCLEOTIDE SEQUENCE [LARGE SCALE GENOMIC DNA]</scope>
    <source>
        <strain evidence="1 2">HR1</strain>
    </source>
</reference>
<organism evidence="1 2">
    <name type="scientific">Rhizophagus clarus</name>
    <dbReference type="NCBI Taxonomy" id="94130"/>
    <lineage>
        <taxon>Eukaryota</taxon>
        <taxon>Fungi</taxon>
        <taxon>Fungi incertae sedis</taxon>
        <taxon>Mucoromycota</taxon>
        <taxon>Glomeromycotina</taxon>
        <taxon>Glomeromycetes</taxon>
        <taxon>Glomerales</taxon>
        <taxon>Glomeraceae</taxon>
        <taxon>Rhizophagus</taxon>
    </lineage>
</organism>
<keyword evidence="2" id="KW-1185">Reference proteome</keyword>
<dbReference type="AlphaFoldDB" id="A0A2Z6S307"/>
<sequence length="71" mass="8412">MEGPQHKWDEYAECSWFSPTKLNVSFGYHLLISYKAIHKDQSTKAVLKALYLITYFQETVQQIRREYGLNP</sequence>
<accession>A0A2Z6S307</accession>